<feature type="binding site" description="axial binding residue" evidence="8">
    <location>
        <position position="421"/>
    </location>
    <ligand>
        <name>heme</name>
        <dbReference type="ChEBI" id="CHEBI:30413"/>
    </ligand>
    <ligandPart>
        <name>Fe</name>
        <dbReference type="ChEBI" id="CHEBI:18248"/>
    </ligandPart>
</feature>
<evidence type="ECO:0000256" key="7">
    <source>
        <dbReference type="ARBA" id="ARBA00023136"/>
    </source>
</evidence>
<keyword evidence="3 8" id="KW-0349">Heme</keyword>
<dbReference type="CDD" id="cd11075">
    <property type="entry name" value="CYP77_89"/>
    <property type="match status" value="1"/>
</dbReference>
<evidence type="ECO:0000256" key="9">
    <source>
        <dbReference type="SAM" id="SignalP"/>
    </source>
</evidence>
<keyword evidence="4" id="KW-0812">Transmembrane</keyword>
<protein>
    <recommendedName>
        <fullName evidence="12">Cytochrome P450</fullName>
    </recommendedName>
</protein>
<reference evidence="10 11" key="1">
    <citation type="submission" date="2024-11" db="EMBL/GenBank/DDBJ databases">
        <title>Chromosome-level genome assembly of Eucalyptus globulus Labill. provides insights into its genome evolution.</title>
        <authorList>
            <person name="Li X."/>
        </authorList>
    </citation>
    <scope>NUCLEOTIDE SEQUENCE [LARGE SCALE GENOMIC DNA]</scope>
    <source>
        <strain evidence="10">CL2024</strain>
        <tissue evidence="10">Fresh tender leaves</tissue>
    </source>
</reference>
<dbReference type="PANTHER" id="PTHR24298:SF912">
    <property type="entry name" value="P450, PUTATIVE-RELATED"/>
    <property type="match status" value="1"/>
</dbReference>
<keyword evidence="9" id="KW-0732">Signal</keyword>
<dbReference type="GO" id="GO:0046872">
    <property type="term" value="F:metal ion binding"/>
    <property type="evidence" value="ECO:0007669"/>
    <property type="project" value="UniProtKB-KW"/>
</dbReference>
<feature type="chain" id="PRO_5044767989" description="Cytochrome P450" evidence="9">
    <location>
        <begin position="20"/>
        <end position="476"/>
    </location>
</feature>
<sequence length="476" mass="54295">MEIWFLILVTLSVAALLRATLNLLSSAPNKKSLPPGPLTFPVVGNFLWLRKSFSELEPVLRSLHARYGPMVTLHVGSRPIVFIASPALAHEALVHRGVIFADRPPPSATIRLISSNQHNINTSSYGPTWRLLRRNLMAEILHPSHLRSYSHARARVLNILGAGLKSQPGGFVRVIDHFQYAMFCLLVFMCFGDGFEEKQIKQIQEVSRRVLVSQRHFNALDFWPRLSKLILRKQWKEFYELCECQARATEQSREDGNESDGDWIVPYVDTLLDLELPEEKRKLEKAEIVSLSWEFLNAGTDTTFTALEWIMANLVKYPELQDRLYNEIKSVDGLPEGRGTGGLRRHPPGHFVLPHAVKEDDVTINFMVAEMGQNLEIWEDPMAFKPERFLNSGGGGEDSGFNIIEVREIKMMPFWVGRRICPASGLMMLHLEYFVANLVWLFKWGTVAGEEVDMSEKQEFTMVMKNPLRAHISSRN</sequence>
<keyword evidence="8" id="KW-0408">Iron</keyword>
<dbReference type="PRINTS" id="PR00463">
    <property type="entry name" value="EP450I"/>
</dbReference>
<comment type="cofactor">
    <cofactor evidence="1 8">
        <name>heme</name>
        <dbReference type="ChEBI" id="CHEBI:30413"/>
    </cofactor>
</comment>
<evidence type="ECO:0000256" key="2">
    <source>
        <dbReference type="ARBA" id="ARBA00004167"/>
    </source>
</evidence>
<evidence type="ECO:0000256" key="1">
    <source>
        <dbReference type="ARBA" id="ARBA00001971"/>
    </source>
</evidence>
<gene>
    <name evidence="10" type="ORF">ACJRO7_030412</name>
</gene>
<keyword evidence="7" id="KW-0472">Membrane</keyword>
<dbReference type="PRINTS" id="PR00385">
    <property type="entry name" value="P450"/>
</dbReference>
<keyword evidence="5 8" id="KW-0479">Metal-binding</keyword>
<evidence type="ECO:0008006" key="12">
    <source>
        <dbReference type="Google" id="ProtNLM"/>
    </source>
</evidence>
<accession>A0ABD3JDJ0</accession>
<dbReference type="GO" id="GO:0016020">
    <property type="term" value="C:membrane"/>
    <property type="evidence" value="ECO:0007669"/>
    <property type="project" value="UniProtKB-SubCell"/>
</dbReference>
<dbReference type="SUPFAM" id="SSF48264">
    <property type="entry name" value="Cytochrome P450"/>
    <property type="match status" value="1"/>
</dbReference>
<dbReference type="Pfam" id="PF00067">
    <property type="entry name" value="p450"/>
    <property type="match status" value="2"/>
</dbReference>
<dbReference type="EMBL" id="JBJKBG010000008">
    <property type="protein sequence ID" value="KAL3725387.1"/>
    <property type="molecule type" value="Genomic_DNA"/>
</dbReference>
<dbReference type="AlphaFoldDB" id="A0ABD3JDJ0"/>
<feature type="signal peptide" evidence="9">
    <location>
        <begin position="1"/>
        <end position="19"/>
    </location>
</feature>
<evidence type="ECO:0000256" key="6">
    <source>
        <dbReference type="ARBA" id="ARBA00022989"/>
    </source>
</evidence>
<dbReference type="InterPro" id="IPR051103">
    <property type="entry name" value="Plant_metabolite_P450s"/>
</dbReference>
<name>A0ABD3JDJ0_EUCGL</name>
<evidence type="ECO:0000313" key="11">
    <source>
        <dbReference type="Proteomes" id="UP001634007"/>
    </source>
</evidence>
<evidence type="ECO:0000256" key="4">
    <source>
        <dbReference type="ARBA" id="ARBA00022692"/>
    </source>
</evidence>
<comment type="caution">
    <text evidence="10">The sequence shown here is derived from an EMBL/GenBank/DDBJ whole genome shotgun (WGS) entry which is preliminary data.</text>
</comment>
<dbReference type="InterPro" id="IPR036396">
    <property type="entry name" value="Cyt_P450_sf"/>
</dbReference>
<dbReference type="InterPro" id="IPR002401">
    <property type="entry name" value="Cyt_P450_E_grp-I"/>
</dbReference>
<proteinExistence type="predicted"/>
<evidence type="ECO:0000313" key="10">
    <source>
        <dbReference type="EMBL" id="KAL3725387.1"/>
    </source>
</evidence>
<dbReference type="Gene3D" id="1.10.630.10">
    <property type="entry name" value="Cytochrome P450"/>
    <property type="match status" value="1"/>
</dbReference>
<evidence type="ECO:0000256" key="5">
    <source>
        <dbReference type="ARBA" id="ARBA00022723"/>
    </source>
</evidence>
<keyword evidence="11" id="KW-1185">Reference proteome</keyword>
<dbReference type="InterPro" id="IPR001128">
    <property type="entry name" value="Cyt_P450"/>
</dbReference>
<dbReference type="Proteomes" id="UP001634007">
    <property type="component" value="Unassembled WGS sequence"/>
</dbReference>
<dbReference type="PANTHER" id="PTHR24298">
    <property type="entry name" value="FLAVONOID 3'-MONOOXYGENASE-RELATED"/>
    <property type="match status" value="1"/>
</dbReference>
<organism evidence="10 11">
    <name type="scientific">Eucalyptus globulus</name>
    <name type="common">Tasmanian blue gum</name>
    <dbReference type="NCBI Taxonomy" id="34317"/>
    <lineage>
        <taxon>Eukaryota</taxon>
        <taxon>Viridiplantae</taxon>
        <taxon>Streptophyta</taxon>
        <taxon>Embryophyta</taxon>
        <taxon>Tracheophyta</taxon>
        <taxon>Spermatophyta</taxon>
        <taxon>Magnoliopsida</taxon>
        <taxon>eudicotyledons</taxon>
        <taxon>Gunneridae</taxon>
        <taxon>Pentapetalae</taxon>
        <taxon>rosids</taxon>
        <taxon>malvids</taxon>
        <taxon>Myrtales</taxon>
        <taxon>Myrtaceae</taxon>
        <taxon>Myrtoideae</taxon>
        <taxon>Eucalypteae</taxon>
        <taxon>Eucalyptus</taxon>
    </lineage>
</organism>
<evidence type="ECO:0000256" key="3">
    <source>
        <dbReference type="ARBA" id="ARBA00022617"/>
    </source>
</evidence>
<evidence type="ECO:0000256" key="8">
    <source>
        <dbReference type="PIRSR" id="PIRSR602401-1"/>
    </source>
</evidence>
<comment type="subcellular location">
    <subcellularLocation>
        <location evidence="2">Membrane</location>
        <topology evidence="2">Single-pass membrane protein</topology>
    </subcellularLocation>
</comment>
<keyword evidence="6" id="KW-1133">Transmembrane helix</keyword>